<feature type="region of interest" description="Disordered" evidence="4">
    <location>
        <begin position="155"/>
        <end position="188"/>
    </location>
</feature>
<evidence type="ECO:0000256" key="1">
    <source>
        <dbReference type="ARBA" id="ARBA00022729"/>
    </source>
</evidence>
<dbReference type="SUPFAM" id="SSF49313">
    <property type="entry name" value="Cadherin-like"/>
    <property type="match status" value="1"/>
</dbReference>
<dbReference type="InterPro" id="IPR003644">
    <property type="entry name" value="Calx_beta"/>
</dbReference>
<feature type="domain" description="Calx-beta" evidence="5">
    <location>
        <begin position="468"/>
        <end position="516"/>
    </location>
</feature>
<dbReference type="GO" id="GO:0016020">
    <property type="term" value="C:membrane"/>
    <property type="evidence" value="ECO:0007669"/>
    <property type="project" value="InterPro"/>
</dbReference>
<feature type="domain" description="Calx-beta" evidence="5">
    <location>
        <begin position="606"/>
        <end position="636"/>
    </location>
</feature>
<keyword evidence="3" id="KW-0106">Calcium</keyword>
<keyword evidence="1" id="KW-0732">Signal</keyword>
<proteinExistence type="predicted"/>
<organism evidence="6 7">
    <name type="scientific">Vibrio coralliilyticus</name>
    <dbReference type="NCBI Taxonomy" id="190893"/>
    <lineage>
        <taxon>Bacteria</taxon>
        <taxon>Pseudomonadati</taxon>
        <taxon>Pseudomonadota</taxon>
        <taxon>Gammaproteobacteria</taxon>
        <taxon>Vibrionales</taxon>
        <taxon>Vibrionaceae</taxon>
        <taxon>Vibrio</taxon>
    </lineage>
</organism>
<dbReference type="InterPro" id="IPR038081">
    <property type="entry name" value="CalX-like_sf"/>
</dbReference>
<comment type="caution">
    <text evidence="6">The sequence shown here is derived from an EMBL/GenBank/DDBJ whole genome shotgun (WGS) entry which is preliminary data.</text>
</comment>
<feature type="domain" description="Calx-beta" evidence="5">
    <location>
        <begin position="798"/>
        <end position="862"/>
    </location>
</feature>
<name>A0AAP6ZSV8_9VIBR</name>
<feature type="region of interest" description="Disordered" evidence="4">
    <location>
        <begin position="889"/>
        <end position="912"/>
    </location>
</feature>
<keyword evidence="2" id="KW-0677">Repeat</keyword>
<dbReference type="RefSeq" id="WP_171353345.1">
    <property type="nucleotide sequence ID" value="NZ_VTXP01000010.1"/>
</dbReference>
<accession>A0AAP6ZSV8</accession>
<dbReference type="InterPro" id="IPR015919">
    <property type="entry name" value="Cadherin-like_sf"/>
</dbReference>
<reference evidence="6 7" key="1">
    <citation type="submission" date="2019-09" db="EMBL/GenBank/DDBJ databases">
        <title>Draft genome sequencing and comparative genomics of hatchery-associated Vibrios.</title>
        <authorList>
            <person name="Kehlet-Delgado H."/>
            <person name="Mueller R.S."/>
        </authorList>
    </citation>
    <scope>NUCLEOTIDE SEQUENCE [LARGE SCALE GENOMIC DNA]</scope>
    <source>
        <strain evidence="6 7">09-121-3</strain>
    </source>
</reference>
<evidence type="ECO:0000256" key="2">
    <source>
        <dbReference type="ARBA" id="ARBA00022737"/>
    </source>
</evidence>
<dbReference type="Gene3D" id="2.60.40.2030">
    <property type="match status" value="5"/>
</dbReference>
<dbReference type="EMBL" id="VTXP01000010">
    <property type="protein sequence ID" value="NOJ24613.1"/>
    <property type="molecule type" value="Genomic_DNA"/>
</dbReference>
<gene>
    <name evidence="6" type="ORF">F0238_17940</name>
</gene>
<evidence type="ECO:0000259" key="5">
    <source>
        <dbReference type="Pfam" id="PF03160"/>
    </source>
</evidence>
<protein>
    <recommendedName>
        <fullName evidence="5">Calx-beta domain-containing protein</fullName>
    </recommendedName>
</protein>
<evidence type="ECO:0000256" key="3">
    <source>
        <dbReference type="ARBA" id="ARBA00022837"/>
    </source>
</evidence>
<dbReference type="SUPFAM" id="SSF141072">
    <property type="entry name" value="CalX-like"/>
    <property type="match status" value="4"/>
</dbReference>
<sequence>MSVSANVIMGNLASGQALVIDQLGNIRVISKGELAKPGEVIMSMEELTPDLAKMKIAVVDQDSLLQDVTGEIDDIIAALEEGQDPTQLGEDFATAAGGQTGSSLTTIGTIVRTGDETIANTDFNTQGFESLGISRTQSLTLLDQYQAIQQAPTFTTSNSSPLADDVSVTTNEDTSISGQVSATDPNPDDSLTFSISSSPENGIVTINPVTGLWQYTPNENYDGSDSFEVTVDDGNGGTDTVVVNVDVTPIPAISVSGDAQVDEGSDATYTVNFDKASNQTTTLKLTLSLGSAEGEDLSGMSVEVLSPSSNSGSSQRIVLVVGADGTVEVPAGVTSLRVTVNTTQDTTFEGSEEYQLNVEPVFGLVGDGAGNRSASTAILDNTDNDSDLPQLTVSNESSFEDNTAVFDIALSNDVDGDVTYNFALSIEGQSAEFADFATNPISVSYQLDGVTQSAEANQDGTYTIPGNATNIQVSVETLDDDIFEGSESFKLDVSANATVGDDSFNLSESGTGIITDEQVGGSNADTPTLSVGSESVVEGDTVVFDVTLSNDVDGDVTYNFSLNFNEQTATLDDFAVNPLNVSYQVNGLPQTAVANQDGSYTIPGNATNIQVSVETTDDSIFEGNESFTLDVSANATTGGESFNLNESGAGTISDESDRPDLTVTGAGTVSEADVATFSINLSNPVDHAVTLDLRAKTNGNANTAEADDIGEMRAYYLDGDDKVYLDFDGREISVPAGVQDIFVEVDTVDDNASPVHEGSERFQLVVRDVDGVTTDSNGKAKAAAFIDDSGNGAGDNPDDDRPEITSISSPTVDEGGTAVFDVTLSNPSELATPVTMTLANGTAESDDYTSNQITVNFADGTSTVVNAVNGAFSFDVPEGNDSYTVSVETTDDNNAPVYEGDETFTLSGASSS</sequence>
<evidence type="ECO:0000313" key="7">
    <source>
        <dbReference type="Proteomes" id="UP000576645"/>
    </source>
</evidence>
<dbReference type="Proteomes" id="UP000576645">
    <property type="component" value="Unassembled WGS sequence"/>
</dbReference>
<dbReference type="GO" id="GO:0005509">
    <property type="term" value="F:calcium ion binding"/>
    <property type="evidence" value="ECO:0007669"/>
    <property type="project" value="InterPro"/>
</dbReference>
<dbReference type="Pfam" id="PF17963">
    <property type="entry name" value="Big_9"/>
    <property type="match status" value="1"/>
</dbReference>
<evidence type="ECO:0000256" key="4">
    <source>
        <dbReference type="SAM" id="MobiDB-lite"/>
    </source>
</evidence>
<dbReference type="GO" id="GO:0007154">
    <property type="term" value="P:cell communication"/>
    <property type="evidence" value="ECO:0007669"/>
    <property type="project" value="InterPro"/>
</dbReference>
<feature type="non-terminal residue" evidence="6">
    <location>
        <position position="912"/>
    </location>
</feature>
<dbReference type="Gene3D" id="2.60.40.3440">
    <property type="match status" value="1"/>
</dbReference>
<dbReference type="Pfam" id="PF03160">
    <property type="entry name" value="Calx-beta"/>
    <property type="match status" value="3"/>
</dbReference>
<evidence type="ECO:0000313" key="6">
    <source>
        <dbReference type="EMBL" id="NOJ24613.1"/>
    </source>
</evidence>
<dbReference type="AlphaFoldDB" id="A0AAP6ZSV8"/>